<evidence type="ECO:0000256" key="4">
    <source>
        <dbReference type="ARBA" id="ARBA00023136"/>
    </source>
</evidence>
<evidence type="ECO:0000313" key="6">
    <source>
        <dbReference type="Proteomes" id="UP000569903"/>
    </source>
</evidence>
<dbReference type="EMBL" id="JAARQN010000012">
    <property type="protein sequence ID" value="MBC1458488.1"/>
    <property type="molecule type" value="Genomic_DNA"/>
</dbReference>
<dbReference type="GO" id="GO:0016020">
    <property type="term" value="C:membrane"/>
    <property type="evidence" value="ECO:0007669"/>
    <property type="project" value="UniProtKB-SubCell"/>
</dbReference>
<accession>A0A841YYV0</accession>
<evidence type="ECO:0000256" key="3">
    <source>
        <dbReference type="ARBA" id="ARBA00022989"/>
    </source>
</evidence>
<name>A0A841YYV0_9LIST</name>
<evidence type="ECO:0000256" key="2">
    <source>
        <dbReference type="ARBA" id="ARBA00022692"/>
    </source>
</evidence>
<sequence length="91" mass="9953">MKKFNFKDVSTATWVRSGVLVVALVNQGLTIAGKNPLPFSDGQTEQAVTFLVTAVSALIAGWKNQSFTKAAQSADEQMKMVKTKKKQGDYR</sequence>
<dbReference type="RefSeq" id="WP_185389636.1">
    <property type="nucleotide sequence ID" value="NZ_JAARQN010000012.1"/>
</dbReference>
<protein>
    <submittedName>
        <fullName evidence="5">Phage holin</fullName>
    </submittedName>
</protein>
<keyword evidence="2" id="KW-0812">Transmembrane</keyword>
<keyword evidence="3" id="KW-1133">Transmembrane helix</keyword>
<dbReference type="InterPro" id="IPR006479">
    <property type="entry name" value="Holin"/>
</dbReference>
<organism evidence="5 6">
    <name type="scientific">Listeria newyorkensis</name>
    <dbReference type="NCBI Taxonomy" id="1497681"/>
    <lineage>
        <taxon>Bacteria</taxon>
        <taxon>Bacillati</taxon>
        <taxon>Bacillota</taxon>
        <taxon>Bacilli</taxon>
        <taxon>Bacillales</taxon>
        <taxon>Listeriaceae</taxon>
        <taxon>Listeria</taxon>
    </lineage>
</organism>
<evidence type="ECO:0000313" key="5">
    <source>
        <dbReference type="EMBL" id="MBC1458488.1"/>
    </source>
</evidence>
<dbReference type="Proteomes" id="UP000569903">
    <property type="component" value="Unassembled WGS sequence"/>
</dbReference>
<gene>
    <name evidence="5" type="ORF">HB850_12060</name>
</gene>
<reference evidence="5 6" key="1">
    <citation type="submission" date="2020-03" db="EMBL/GenBank/DDBJ databases">
        <title>Soil Listeria distribution.</title>
        <authorList>
            <person name="Liao J."/>
            <person name="Wiedmann M."/>
        </authorList>
    </citation>
    <scope>NUCLEOTIDE SEQUENCE [LARGE SCALE GENOMIC DNA]</scope>
    <source>
        <strain evidence="5 6">FSL L7-1614</strain>
    </source>
</reference>
<proteinExistence type="predicted"/>
<dbReference type="Pfam" id="PF04688">
    <property type="entry name" value="Holin_SPP1"/>
    <property type="match status" value="1"/>
</dbReference>
<comment type="subcellular location">
    <subcellularLocation>
        <location evidence="1">Membrane</location>
    </subcellularLocation>
</comment>
<dbReference type="NCBIfam" id="TIGR01592">
    <property type="entry name" value="holin_SPP1"/>
    <property type="match status" value="1"/>
</dbReference>
<dbReference type="AlphaFoldDB" id="A0A841YYV0"/>
<comment type="caution">
    <text evidence="5">The sequence shown here is derived from an EMBL/GenBank/DDBJ whole genome shotgun (WGS) entry which is preliminary data.</text>
</comment>
<evidence type="ECO:0000256" key="1">
    <source>
        <dbReference type="ARBA" id="ARBA00004370"/>
    </source>
</evidence>
<keyword evidence="4" id="KW-0472">Membrane</keyword>